<name>A0A0V0IEW7_SOLCH</name>
<dbReference type="CDD" id="cd17546">
    <property type="entry name" value="REC_hyHK_CKI1_RcsC-like"/>
    <property type="match status" value="1"/>
</dbReference>
<dbReference type="SMART" id="SM00448">
    <property type="entry name" value="REC"/>
    <property type="match status" value="1"/>
</dbReference>
<proteinExistence type="predicted"/>
<dbReference type="EMBL" id="GEDG01007485">
    <property type="protein sequence ID" value="JAP31012.1"/>
    <property type="molecule type" value="Transcribed_RNA"/>
</dbReference>
<dbReference type="Pfam" id="PF00072">
    <property type="entry name" value="Response_reg"/>
    <property type="match status" value="1"/>
</dbReference>
<feature type="domain" description="Response regulatory" evidence="5">
    <location>
        <begin position="101"/>
        <end position="237"/>
    </location>
</feature>
<evidence type="ECO:0000313" key="6">
    <source>
        <dbReference type="EMBL" id="JAP31012.1"/>
    </source>
</evidence>
<dbReference type="InterPro" id="IPR001789">
    <property type="entry name" value="Sig_transdc_resp-reg_receiver"/>
</dbReference>
<evidence type="ECO:0000256" key="2">
    <source>
        <dbReference type="ARBA" id="ARBA00012438"/>
    </source>
</evidence>
<keyword evidence="3 4" id="KW-0597">Phosphoprotein</keyword>
<evidence type="ECO:0000256" key="3">
    <source>
        <dbReference type="ARBA" id="ARBA00022553"/>
    </source>
</evidence>
<evidence type="ECO:0000256" key="4">
    <source>
        <dbReference type="PROSITE-ProRule" id="PRU00169"/>
    </source>
</evidence>
<sequence length="245" mass="27240">MILVEKDLWISEDVDLNLHFPDINQNGHMYKLPKMILLATNITNTEHEKAKAVGFSVIMKPLRASMLAACLQQLIGIGNKSRGKDMCNGSPSLRGLLCGMKILVVDDNRVNRRVAAGALKKFGAEVECAESGKAALALLQLPHNFDACFMDIQMPEMDGFEATRRIRELESIANEQQNGVLNCDGGTKRHVWHMPILAMTADVIHATLEKCLKCGMDGYVSKPFEEENLYEAVSKFFESKPNSDK</sequence>
<evidence type="ECO:0000259" key="5">
    <source>
        <dbReference type="PROSITE" id="PS50110"/>
    </source>
</evidence>
<dbReference type="InterPro" id="IPR050956">
    <property type="entry name" value="2C_system_His_kinase"/>
</dbReference>
<protein>
    <recommendedName>
        <fullName evidence="2">histidine kinase</fullName>
        <ecNumber evidence="2">2.7.13.3</ecNumber>
    </recommendedName>
</protein>
<dbReference type="Pfam" id="PF24896">
    <property type="entry name" value="Receiver_CRE1"/>
    <property type="match status" value="1"/>
</dbReference>
<dbReference type="EC" id="2.7.13.3" evidence="2"/>
<dbReference type="AlphaFoldDB" id="A0A0V0IEW7"/>
<organism evidence="6">
    <name type="scientific">Solanum chacoense</name>
    <name type="common">Chaco potato</name>
    <dbReference type="NCBI Taxonomy" id="4108"/>
    <lineage>
        <taxon>Eukaryota</taxon>
        <taxon>Viridiplantae</taxon>
        <taxon>Streptophyta</taxon>
        <taxon>Embryophyta</taxon>
        <taxon>Tracheophyta</taxon>
        <taxon>Spermatophyta</taxon>
        <taxon>Magnoliopsida</taxon>
        <taxon>eudicotyledons</taxon>
        <taxon>Gunneridae</taxon>
        <taxon>Pentapetalae</taxon>
        <taxon>asterids</taxon>
        <taxon>lamiids</taxon>
        <taxon>Solanales</taxon>
        <taxon>Solanaceae</taxon>
        <taxon>Solanoideae</taxon>
        <taxon>Solaneae</taxon>
        <taxon>Solanum</taxon>
    </lineage>
</organism>
<reference evidence="6" key="1">
    <citation type="submission" date="2015-12" db="EMBL/GenBank/DDBJ databases">
        <title>Gene expression during late stages of embryo sac development: a critical building block for successful pollen-pistil interactions.</title>
        <authorList>
            <person name="Liu Y."/>
            <person name="Joly V."/>
            <person name="Sabar M."/>
            <person name="Matton D.P."/>
        </authorList>
    </citation>
    <scope>NUCLEOTIDE SEQUENCE</scope>
</reference>
<dbReference type="PROSITE" id="PS50110">
    <property type="entry name" value="RESPONSE_REGULATORY"/>
    <property type="match status" value="1"/>
</dbReference>
<dbReference type="GO" id="GO:0005634">
    <property type="term" value="C:nucleus"/>
    <property type="evidence" value="ECO:0007669"/>
    <property type="project" value="TreeGrafter"/>
</dbReference>
<dbReference type="InterPro" id="IPR011006">
    <property type="entry name" value="CheY-like_superfamily"/>
</dbReference>
<evidence type="ECO:0000256" key="1">
    <source>
        <dbReference type="ARBA" id="ARBA00000085"/>
    </source>
</evidence>
<dbReference type="GO" id="GO:0000160">
    <property type="term" value="P:phosphorelay signal transduction system"/>
    <property type="evidence" value="ECO:0007669"/>
    <property type="project" value="InterPro"/>
</dbReference>
<accession>A0A0V0IEW7</accession>
<dbReference type="PANTHER" id="PTHR43719:SF51">
    <property type="entry name" value="HISTIDINE KINASE 4"/>
    <property type="match status" value="1"/>
</dbReference>
<feature type="modified residue" description="4-aspartylphosphate" evidence="4">
    <location>
        <position position="151"/>
    </location>
</feature>
<comment type="catalytic activity">
    <reaction evidence="1">
        <text>ATP + protein L-histidine = ADP + protein N-phospho-L-histidine.</text>
        <dbReference type="EC" id="2.7.13.3"/>
    </reaction>
</comment>
<dbReference type="SUPFAM" id="SSF52172">
    <property type="entry name" value="CheY-like"/>
    <property type="match status" value="1"/>
</dbReference>
<dbReference type="GO" id="GO:0004673">
    <property type="term" value="F:protein histidine kinase activity"/>
    <property type="evidence" value="ECO:0007669"/>
    <property type="project" value="UniProtKB-EC"/>
</dbReference>
<dbReference type="PANTHER" id="PTHR43719">
    <property type="entry name" value="TWO-COMPONENT HISTIDINE KINASE"/>
    <property type="match status" value="1"/>
</dbReference>
<dbReference type="InterPro" id="IPR056839">
    <property type="entry name" value="Receiver_AHK4/CRE1_1st"/>
</dbReference>
<dbReference type="Gene3D" id="3.40.50.2300">
    <property type="match status" value="1"/>
</dbReference>